<dbReference type="Gene3D" id="2.30.30.60">
    <property type="match status" value="1"/>
</dbReference>
<evidence type="ECO:0000259" key="6">
    <source>
        <dbReference type="Pfam" id="PF00924"/>
    </source>
</evidence>
<evidence type="ECO:0000313" key="8">
    <source>
        <dbReference type="Proteomes" id="UP001153069"/>
    </source>
</evidence>
<protein>
    <submittedName>
        <fullName evidence="7">MscS family protein</fullName>
    </submittedName>
</protein>
<feature type="domain" description="Mechanosensitive ion channel MscS" evidence="6">
    <location>
        <begin position="230"/>
        <end position="298"/>
    </location>
</feature>
<sequence length="406" mass="44681">MLYTTLWLCLPNLLLLATALCSIPHPTNAFLPTPTATTSSSIWKQTARNHDKLMTTCHAAPIPDQQLLTELAIAGTLGVVTDPLVDKIFHTKPQLDEDANVETTFLYGAANTISNAARVYAILILLAWFGQTFQLSWIPENLAAVTPKLTVTIWAAYALGVVKRTLFFQKVAGNKLGRVKLYDQLIDFVIITVTVANILDELGMDIGMGFQSVFAASGIGALIFSLASKDLAEQIVGGVILQAWDFAEEGDDVRLGDGTEGTIRKIGLVETEIAGYDNIVIKLPNSQIINQRVSNISRTKQSQVKQILRFDYTDIEKVPQLLQDIKEEIQASCPKLITDGSKPFAAVMSNYQDDHIQCVVNVHFQIQPSSQEYSDNKEEVLRAIARAVANNDMKFAIPAINYVNQD</sequence>
<keyword evidence="5" id="KW-0732">Signal</keyword>
<evidence type="ECO:0000256" key="3">
    <source>
        <dbReference type="ARBA" id="ARBA00022989"/>
    </source>
</evidence>
<dbReference type="Proteomes" id="UP001153069">
    <property type="component" value="Unassembled WGS sequence"/>
</dbReference>
<evidence type="ECO:0000256" key="1">
    <source>
        <dbReference type="ARBA" id="ARBA00004370"/>
    </source>
</evidence>
<dbReference type="OrthoDB" id="44946at2759"/>
<dbReference type="InterPro" id="IPR010920">
    <property type="entry name" value="LSM_dom_sf"/>
</dbReference>
<keyword evidence="3" id="KW-1133">Transmembrane helix</keyword>
<dbReference type="InterPro" id="IPR006685">
    <property type="entry name" value="MscS_channel_2nd"/>
</dbReference>
<dbReference type="EMBL" id="CAICTM010000146">
    <property type="protein sequence ID" value="CAB9502812.1"/>
    <property type="molecule type" value="Genomic_DNA"/>
</dbReference>
<reference evidence="7" key="1">
    <citation type="submission" date="2020-06" db="EMBL/GenBank/DDBJ databases">
        <authorList>
            <consortium name="Plant Systems Biology data submission"/>
        </authorList>
    </citation>
    <scope>NUCLEOTIDE SEQUENCE</scope>
    <source>
        <strain evidence="7">D6</strain>
    </source>
</reference>
<name>A0A9N8H7Q6_9STRA</name>
<dbReference type="Pfam" id="PF00924">
    <property type="entry name" value="MS_channel_2nd"/>
    <property type="match status" value="1"/>
</dbReference>
<dbReference type="InterPro" id="IPR023408">
    <property type="entry name" value="MscS_beta-dom_sf"/>
</dbReference>
<gene>
    <name evidence="7" type="ORF">SEMRO_147_G067810.1</name>
</gene>
<accession>A0A9N8H7Q6</accession>
<dbReference type="PANTHER" id="PTHR30566">
    <property type="entry name" value="YNAI-RELATED MECHANOSENSITIVE ION CHANNEL"/>
    <property type="match status" value="1"/>
</dbReference>
<dbReference type="Gene3D" id="1.10.287.1260">
    <property type="match status" value="1"/>
</dbReference>
<keyword evidence="2" id="KW-0812">Transmembrane</keyword>
<evidence type="ECO:0000256" key="2">
    <source>
        <dbReference type="ARBA" id="ARBA00022692"/>
    </source>
</evidence>
<dbReference type="AlphaFoldDB" id="A0A9N8H7Q6"/>
<dbReference type="PANTHER" id="PTHR30566:SF5">
    <property type="entry name" value="MECHANOSENSITIVE ION CHANNEL PROTEIN 1, MITOCHONDRIAL-RELATED"/>
    <property type="match status" value="1"/>
</dbReference>
<evidence type="ECO:0000313" key="7">
    <source>
        <dbReference type="EMBL" id="CAB9502812.1"/>
    </source>
</evidence>
<feature type="signal peptide" evidence="5">
    <location>
        <begin position="1"/>
        <end position="29"/>
    </location>
</feature>
<dbReference type="GO" id="GO:0055085">
    <property type="term" value="P:transmembrane transport"/>
    <property type="evidence" value="ECO:0007669"/>
    <property type="project" value="InterPro"/>
</dbReference>
<evidence type="ECO:0000256" key="5">
    <source>
        <dbReference type="SAM" id="SignalP"/>
    </source>
</evidence>
<dbReference type="GO" id="GO:0016020">
    <property type="term" value="C:membrane"/>
    <property type="evidence" value="ECO:0007669"/>
    <property type="project" value="UniProtKB-SubCell"/>
</dbReference>
<feature type="chain" id="PRO_5040115932" evidence="5">
    <location>
        <begin position="30"/>
        <end position="406"/>
    </location>
</feature>
<dbReference type="SUPFAM" id="SSF50182">
    <property type="entry name" value="Sm-like ribonucleoproteins"/>
    <property type="match status" value="1"/>
</dbReference>
<keyword evidence="4" id="KW-0472">Membrane</keyword>
<evidence type="ECO:0000256" key="4">
    <source>
        <dbReference type="ARBA" id="ARBA00023136"/>
    </source>
</evidence>
<comment type="caution">
    <text evidence="7">The sequence shown here is derived from an EMBL/GenBank/DDBJ whole genome shotgun (WGS) entry which is preliminary data.</text>
</comment>
<comment type="subcellular location">
    <subcellularLocation>
        <location evidence="1">Membrane</location>
    </subcellularLocation>
</comment>
<proteinExistence type="predicted"/>
<organism evidence="7 8">
    <name type="scientific">Seminavis robusta</name>
    <dbReference type="NCBI Taxonomy" id="568900"/>
    <lineage>
        <taxon>Eukaryota</taxon>
        <taxon>Sar</taxon>
        <taxon>Stramenopiles</taxon>
        <taxon>Ochrophyta</taxon>
        <taxon>Bacillariophyta</taxon>
        <taxon>Bacillariophyceae</taxon>
        <taxon>Bacillariophycidae</taxon>
        <taxon>Naviculales</taxon>
        <taxon>Naviculaceae</taxon>
        <taxon>Seminavis</taxon>
    </lineage>
</organism>
<keyword evidence="8" id="KW-1185">Reference proteome</keyword>